<evidence type="ECO:0000313" key="1">
    <source>
        <dbReference type="EMBL" id="PHT83080.1"/>
    </source>
</evidence>
<evidence type="ECO:0000313" key="2">
    <source>
        <dbReference type="Proteomes" id="UP000222542"/>
    </source>
</evidence>
<dbReference type="InterPro" id="IPR036691">
    <property type="entry name" value="Endo/exonu/phosph_ase_sf"/>
</dbReference>
<reference evidence="1 2" key="2">
    <citation type="journal article" date="2017" name="Genome Biol.">
        <title>New reference genome sequences of hot pepper reveal the massive evolution of plant disease-resistance genes by retroduplication.</title>
        <authorList>
            <person name="Kim S."/>
            <person name="Park J."/>
            <person name="Yeom S.I."/>
            <person name="Kim Y.M."/>
            <person name="Seo E."/>
            <person name="Kim K.T."/>
            <person name="Kim M.S."/>
            <person name="Lee J.M."/>
            <person name="Cheong K."/>
            <person name="Shin H.S."/>
            <person name="Kim S.B."/>
            <person name="Han K."/>
            <person name="Lee J."/>
            <person name="Park M."/>
            <person name="Lee H.A."/>
            <person name="Lee H.Y."/>
            <person name="Lee Y."/>
            <person name="Oh S."/>
            <person name="Lee J.H."/>
            <person name="Choi E."/>
            <person name="Choi E."/>
            <person name="Lee S.E."/>
            <person name="Jeon J."/>
            <person name="Kim H."/>
            <person name="Choi G."/>
            <person name="Song H."/>
            <person name="Lee J."/>
            <person name="Lee S.C."/>
            <person name="Kwon J.K."/>
            <person name="Lee H.Y."/>
            <person name="Koo N."/>
            <person name="Hong Y."/>
            <person name="Kim R.W."/>
            <person name="Kang W.H."/>
            <person name="Huh J.H."/>
            <person name="Kang B.C."/>
            <person name="Yang T.J."/>
            <person name="Lee Y.H."/>
            <person name="Bennetzen J.L."/>
            <person name="Choi D."/>
        </authorList>
    </citation>
    <scope>NUCLEOTIDE SEQUENCE [LARGE SCALE GENOMIC DNA]</scope>
    <source>
        <strain evidence="2">cv. CM334</strain>
    </source>
</reference>
<comment type="caution">
    <text evidence="1">The sequence shown here is derived from an EMBL/GenBank/DDBJ whole genome shotgun (WGS) entry which is preliminary data.</text>
</comment>
<proteinExistence type="predicted"/>
<keyword evidence="2" id="KW-1185">Reference proteome</keyword>
<dbReference type="Proteomes" id="UP000222542">
    <property type="component" value="Unassembled WGS sequence"/>
</dbReference>
<dbReference type="Gene3D" id="3.60.10.10">
    <property type="entry name" value="Endonuclease/exonuclease/phosphatase"/>
    <property type="match status" value="1"/>
</dbReference>
<evidence type="ECO:0008006" key="3">
    <source>
        <dbReference type="Google" id="ProtNLM"/>
    </source>
</evidence>
<protein>
    <recommendedName>
        <fullName evidence="3">Endonuclease/exonuclease/phosphatase domain-containing protein</fullName>
    </recommendedName>
</protein>
<accession>A0A2G2ZM55</accession>
<organism evidence="1 2">
    <name type="scientific">Capsicum annuum</name>
    <name type="common">Capsicum pepper</name>
    <dbReference type="NCBI Taxonomy" id="4072"/>
    <lineage>
        <taxon>Eukaryota</taxon>
        <taxon>Viridiplantae</taxon>
        <taxon>Streptophyta</taxon>
        <taxon>Embryophyta</taxon>
        <taxon>Tracheophyta</taxon>
        <taxon>Spermatophyta</taxon>
        <taxon>Magnoliopsida</taxon>
        <taxon>eudicotyledons</taxon>
        <taxon>Gunneridae</taxon>
        <taxon>Pentapetalae</taxon>
        <taxon>asterids</taxon>
        <taxon>lamiids</taxon>
        <taxon>Solanales</taxon>
        <taxon>Solanaceae</taxon>
        <taxon>Solanoideae</taxon>
        <taxon>Capsiceae</taxon>
        <taxon>Capsicum</taxon>
    </lineage>
</organism>
<name>A0A2G2ZM55_CAPAN</name>
<dbReference type="Gramene" id="PHT83080">
    <property type="protein sequence ID" value="PHT83080"/>
    <property type="gene ID" value="T459_11523"/>
</dbReference>
<dbReference type="OMA" id="NTGICEM"/>
<dbReference type="EMBL" id="AYRZ02000004">
    <property type="protein sequence ID" value="PHT83080.1"/>
    <property type="molecule type" value="Genomic_DNA"/>
</dbReference>
<dbReference type="PANTHER" id="PTHR33710:SF65">
    <property type="entry name" value="ENDONUCLEASE_EXONUCLEASE_PHOSPHATASE"/>
    <property type="match status" value="1"/>
</dbReference>
<dbReference type="SUPFAM" id="SSF56219">
    <property type="entry name" value="DNase I-like"/>
    <property type="match status" value="1"/>
</dbReference>
<sequence>MLQGKGGYGSLWNADRIDFEIHGKVELNNEKIMFTAIYGIKGSPVTDNEIKDFAQFLGDHKLTELWSVGRRYTWTNGHVFSKLDRAIVNAEWVQRFPNVEAIVMDPRCSDHSPIGIEVDSSKPPGKMAFKFFNVLAEHPSFPEIIRQALLKPVTGVTMRKVWEKVKLAKQELKGLNNREFTGMDRKIQEAREKLEEIQVDMRCNMSPELFEEKAD</sequence>
<dbReference type="AlphaFoldDB" id="A0A2G2ZM55"/>
<gene>
    <name evidence="1" type="ORF">T459_11523</name>
</gene>
<dbReference type="PANTHER" id="PTHR33710">
    <property type="entry name" value="BNAC02G09200D PROTEIN"/>
    <property type="match status" value="1"/>
</dbReference>
<reference evidence="1 2" key="1">
    <citation type="journal article" date="2014" name="Nat. Genet.">
        <title>Genome sequence of the hot pepper provides insights into the evolution of pungency in Capsicum species.</title>
        <authorList>
            <person name="Kim S."/>
            <person name="Park M."/>
            <person name="Yeom S.I."/>
            <person name="Kim Y.M."/>
            <person name="Lee J.M."/>
            <person name="Lee H.A."/>
            <person name="Seo E."/>
            <person name="Choi J."/>
            <person name="Cheong K."/>
            <person name="Kim K.T."/>
            <person name="Jung K."/>
            <person name="Lee G.W."/>
            <person name="Oh S.K."/>
            <person name="Bae C."/>
            <person name="Kim S.B."/>
            <person name="Lee H.Y."/>
            <person name="Kim S.Y."/>
            <person name="Kim M.S."/>
            <person name="Kang B.C."/>
            <person name="Jo Y.D."/>
            <person name="Yang H.B."/>
            <person name="Jeong H.J."/>
            <person name="Kang W.H."/>
            <person name="Kwon J.K."/>
            <person name="Shin C."/>
            <person name="Lim J.Y."/>
            <person name="Park J.H."/>
            <person name="Huh J.H."/>
            <person name="Kim J.S."/>
            <person name="Kim B.D."/>
            <person name="Cohen O."/>
            <person name="Paran I."/>
            <person name="Suh M.C."/>
            <person name="Lee S.B."/>
            <person name="Kim Y.K."/>
            <person name="Shin Y."/>
            <person name="Noh S.J."/>
            <person name="Park J."/>
            <person name="Seo Y.S."/>
            <person name="Kwon S.Y."/>
            <person name="Kim H.A."/>
            <person name="Park J.M."/>
            <person name="Kim H.J."/>
            <person name="Choi S.B."/>
            <person name="Bosland P.W."/>
            <person name="Reeves G."/>
            <person name="Jo S.H."/>
            <person name="Lee B.W."/>
            <person name="Cho H.T."/>
            <person name="Choi H.S."/>
            <person name="Lee M.S."/>
            <person name="Yu Y."/>
            <person name="Do Choi Y."/>
            <person name="Park B.S."/>
            <person name="van Deynze A."/>
            <person name="Ashrafi H."/>
            <person name="Hill T."/>
            <person name="Kim W.T."/>
            <person name="Pai H.S."/>
            <person name="Ahn H.K."/>
            <person name="Yeam I."/>
            <person name="Giovannoni J.J."/>
            <person name="Rose J.K."/>
            <person name="Sorensen I."/>
            <person name="Lee S.J."/>
            <person name="Kim R.W."/>
            <person name="Choi I.Y."/>
            <person name="Choi B.S."/>
            <person name="Lim J.S."/>
            <person name="Lee Y.H."/>
            <person name="Choi D."/>
        </authorList>
    </citation>
    <scope>NUCLEOTIDE SEQUENCE [LARGE SCALE GENOMIC DNA]</scope>
    <source>
        <strain evidence="2">cv. CM334</strain>
    </source>
</reference>